<dbReference type="Proteomes" id="UP001281761">
    <property type="component" value="Unassembled WGS sequence"/>
</dbReference>
<proteinExistence type="predicted"/>
<evidence type="ECO:0000313" key="2">
    <source>
        <dbReference type="Proteomes" id="UP001281761"/>
    </source>
</evidence>
<reference evidence="1 2" key="1">
    <citation type="journal article" date="2022" name="bioRxiv">
        <title>Genomics of Preaxostyla Flagellates Illuminates Evolutionary Transitions and the Path Towards Mitochondrial Loss.</title>
        <authorList>
            <person name="Novak L.V.F."/>
            <person name="Treitli S.C."/>
            <person name="Pyrih J."/>
            <person name="Halakuc P."/>
            <person name="Pipaliya S.V."/>
            <person name="Vacek V."/>
            <person name="Brzon O."/>
            <person name="Soukal P."/>
            <person name="Eme L."/>
            <person name="Dacks J.B."/>
            <person name="Karnkowska A."/>
            <person name="Elias M."/>
            <person name="Hampl V."/>
        </authorList>
    </citation>
    <scope>NUCLEOTIDE SEQUENCE [LARGE SCALE GENOMIC DNA]</scope>
    <source>
        <strain evidence="1">NAU3</strain>
        <tissue evidence="1">Gut</tissue>
    </source>
</reference>
<sequence length="300" mass="34452">MKLQPIFDDSLEAKAVNVLEFVTPDDRKSADSFLSSFGQTTKESSRNFVQSIVVLVSSVNLDIITAAMELLRSLIGNCSAYPHHTLVKADLIRQLIVTLNPLSLSFAEAEDIHTCLIQIIYNSVWLSTPTGLRQLQITDGNVKQAVHETILKKVLVPSEKYICHLCVSRFSIVDGTLSETFLELLARLLEICPYYQRTLDSVLHMPVVLTIPSYLTFFEDDESIWGFLSSMVDTQRKWNRKMETNQQTWKIMQRVLRMEGIEDVIEEKLQNDQNEYKGGWIVNLSIEWNNLQGMNFRYHE</sequence>
<protein>
    <submittedName>
        <fullName evidence="1">Uncharacterized protein</fullName>
    </submittedName>
</protein>
<accession>A0ABQ9XYS5</accession>
<gene>
    <name evidence="1" type="ORF">BLNAU_8454</name>
</gene>
<organism evidence="1 2">
    <name type="scientific">Blattamonas nauphoetae</name>
    <dbReference type="NCBI Taxonomy" id="2049346"/>
    <lineage>
        <taxon>Eukaryota</taxon>
        <taxon>Metamonada</taxon>
        <taxon>Preaxostyla</taxon>
        <taxon>Oxymonadida</taxon>
        <taxon>Blattamonas</taxon>
    </lineage>
</organism>
<comment type="caution">
    <text evidence="1">The sequence shown here is derived from an EMBL/GenBank/DDBJ whole genome shotgun (WGS) entry which is preliminary data.</text>
</comment>
<keyword evidence="2" id="KW-1185">Reference proteome</keyword>
<evidence type="ECO:0000313" key="1">
    <source>
        <dbReference type="EMBL" id="KAK2956614.1"/>
    </source>
</evidence>
<name>A0ABQ9XYS5_9EUKA</name>
<dbReference type="EMBL" id="JARBJD010000054">
    <property type="protein sequence ID" value="KAK2956614.1"/>
    <property type="molecule type" value="Genomic_DNA"/>
</dbReference>